<protein>
    <submittedName>
        <fullName evidence="3">Methyl-CpG-binding domain protein 6</fullName>
    </submittedName>
</protein>
<keyword evidence="4" id="KW-1185">Reference proteome</keyword>
<feature type="compositionally biased region" description="Polar residues" evidence="1">
    <location>
        <begin position="202"/>
        <end position="212"/>
    </location>
</feature>
<evidence type="ECO:0000313" key="4">
    <source>
        <dbReference type="Proteomes" id="UP000052978"/>
    </source>
</evidence>
<sequence length="247" mass="25891">MNGGNESSGADRPGGPVATSVPIGWQRCVREGAVLYISPSGTELSSLEQTRSYLLSDGTCKCGLECPLNVPKVFNFDPLAPVTPGGAGVGPASEEDMTKLCNHRRKAVAMATLYRSMETTCSHSSPGDLSSLTSSPGALPSLLQPPGSLLSGQLGLQLLPGGGAPPPLSEASSPLACLLQSLQVPPGVVRKSRRGRRRKYNPTRNSNISRQDVVTLDPSPTTRAAVPLPPRARPGRPAKNKRRKLAP</sequence>
<dbReference type="Proteomes" id="UP000052978">
    <property type="component" value="Unassembled WGS sequence"/>
</dbReference>
<dbReference type="SMART" id="SM00391">
    <property type="entry name" value="MBD"/>
    <property type="match status" value="1"/>
</dbReference>
<feature type="compositionally biased region" description="Basic residues" evidence="1">
    <location>
        <begin position="190"/>
        <end position="201"/>
    </location>
</feature>
<dbReference type="AlphaFoldDB" id="S7NEI3"/>
<dbReference type="PROSITE" id="PS50982">
    <property type="entry name" value="MBD"/>
    <property type="match status" value="1"/>
</dbReference>
<dbReference type="InterPro" id="IPR016177">
    <property type="entry name" value="DNA-bd_dom_sf"/>
</dbReference>
<dbReference type="GO" id="GO:0003677">
    <property type="term" value="F:DNA binding"/>
    <property type="evidence" value="ECO:0007669"/>
    <property type="project" value="InterPro"/>
</dbReference>
<dbReference type="EMBL" id="KE164166">
    <property type="protein sequence ID" value="EPQ15646.1"/>
    <property type="molecule type" value="Genomic_DNA"/>
</dbReference>
<dbReference type="GO" id="GO:0010369">
    <property type="term" value="C:chromocenter"/>
    <property type="evidence" value="ECO:0007669"/>
    <property type="project" value="TreeGrafter"/>
</dbReference>
<organism evidence="3 4">
    <name type="scientific">Myotis brandtii</name>
    <name type="common">Brandt's bat</name>
    <dbReference type="NCBI Taxonomy" id="109478"/>
    <lineage>
        <taxon>Eukaryota</taxon>
        <taxon>Metazoa</taxon>
        <taxon>Chordata</taxon>
        <taxon>Craniata</taxon>
        <taxon>Vertebrata</taxon>
        <taxon>Euteleostomi</taxon>
        <taxon>Mammalia</taxon>
        <taxon>Eutheria</taxon>
        <taxon>Laurasiatheria</taxon>
        <taxon>Chiroptera</taxon>
        <taxon>Yangochiroptera</taxon>
        <taxon>Vespertilionidae</taxon>
        <taxon>Myotis</taxon>
    </lineage>
</organism>
<feature type="compositionally biased region" description="Basic residues" evidence="1">
    <location>
        <begin position="233"/>
        <end position="247"/>
    </location>
</feature>
<dbReference type="GO" id="GO:0005634">
    <property type="term" value="C:nucleus"/>
    <property type="evidence" value="ECO:0007669"/>
    <property type="project" value="TreeGrafter"/>
</dbReference>
<dbReference type="PANTHER" id="PTHR16112">
    <property type="entry name" value="METHYL-CPG BINDING PROTEIN, DROSOPHILA"/>
    <property type="match status" value="1"/>
</dbReference>
<evidence type="ECO:0000259" key="2">
    <source>
        <dbReference type="PROSITE" id="PS50982"/>
    </source>
</evidence>
<evidence type="ECO:0000256" key="1">
    <source>
        <dbReference type="SAM" id="MobiDB-lite"/>
    </source>
</evidence>
<feature type="domain" description="MBD" evidence="2">
    <location>
        <begin position="11"/>
        <end position="81"/>
    </location>
</feature>
<dbReference type="SUPFAM" id="SSF54171">
    <property type="entry name" value="DNA-binding domain"/>
    <property type="match status" value="1"/>
</dbReference>
<feature type="region of interest" description="Disordered" evidence="1">
    <location>
        <begin position="124"/>
        <end position="146"/>
    </location>
</feature>
<dbReference type="eggNOG" id="ENOG502QR6I">
    <property type="taxonomic scope" value="Eukaryota"/>
</dbReference>
<dbReference type="GO" id="GO:0003682">
    <property type="term" value="F:chromatin binding"/>
    <property type="evidence" value="ECO:0007669"/>
    <property type="project" value="TreeGrafter"/>
</dbReference>
<reference evidence="3 4" key="1">
    <citation type="journal article" date="2013" name="Nat. Commun.">
        <title>Genome analysis reveals insights into physiology and longevity of the Brandt's bat Myotis brandtii.</title>
        <authorList>
            <person name="Seim I."/>
            <person name="Fang X."/>
            <person name="Xiong Z."/>
            <person name="Lobanov A.V."/>
            <person name="Huang Z."/>
            <person name="Ma S."/>
            <person name="Feng Y."/>
            <person name="Turanov A.A."/>
            <person name="Zhu Y."/>
            <person name="Lenz T.L."/>
            <person name="Gerashchenko M.V."/>
            <person name="Fan D."/>
            <person name="Hee Yim S."/>
            <person name="Yao X."/>
            <person name="Jordan D."/>
            <person name="Xiong Y."/>
            <person name="Ma Y."/>
            <person name="Lyapunov A.N."/>
            <person name="Chen G."/>
            <person name="Kulakova O.I."/>
            <person name="Sun Y."/>
            <person name="Lee S.G."/>
            <person name="Bronson R.T."/>
            <person name="Moskalev A.A."/>
            <person name="Sunyaev S.R."/>
            <person name="Zhang G."/>
            <person name="Krogh A."/>
            <person name="Wang J."/>
            <person name="Gladyshev V.N."/>
        </authorList>
    </citation>
    <scope>NUCLEOTIDE SEQUENCE [LARGE SCALE GENOMIC DNA]</scope>
</reference>
<accession>S7NEI3</accession>
<name>S7NEI3_MYOBR</name>
<dbReference type="PANTHER" id="PTHR16112:SF17">
    <property type="entry name" value="METHYL-CPG-BINDING DOMAIN PROTEIN 6"/>
    <property type="match status" value="1"/>
</dbReference>
<gene>
    <name evidence="3" type="ORF">D623_10018383</name>
</gene>
<feature type="region of interest" description="Disordered" evidence="1">
    <location>
        <begin position="189"/>
        <end position="247"/>
    </location>
</feature>
<dbReference type="InterPro" id="IPR001739">
    <property type="entry name" value="Methyl_CpG_DNA-bd"/>
</dbReference>
<evidence type="ECO:0000313" key="3">
    <source>
        <dbReference type="EMBL" id="EPQ15646.1"/>
    </source>
</evidence>
<proteinExistence type="predicted"/>